<reference evidence="2" key="1">
    <citation type="submission" date="2020-03" db="EMBL/GenBank/DDBJ databases">
        <authorList>
            <person name="Weist P."/>
        </authorList>
    </citation>
    <scope>NUCLEOTIDE SEQUENCE</scope>
</reference>
<feature type="compositionally biased region" description="Low complexity" evidence="1">
    <location>
        <begin position="47"/>
        <end position="61"/>
    </location>
</feature>
<evidence type="ECO:0000313" key="2">
    <source>
        <dbReference type="EMBL" id="CAB1424858.1"/>
    </source>
</evidence>
<feature type="compositionally biased region" description="Basic and acidic residues" evidence="1">
    <location>
        <begin position="33"/>
        <end position="44"/>
    </location>
</feature>
<comment type="caution">
    <text evidence="2">The sequence shown here is derived from an EMBL/GenBank/DDBJ whole genome shotgun (WGS) entry which is preliminary data.</text>
</comment>
<proteinExistence type="predicted"/>
<evidence type="ECO:0000313" key="3">
    <source>
        <dbReference type="Proteomes" id="UP001153269"/>
    </source>
</evidence>
<gene>
    <name evidence="2" type="ORF">PLEPLA_LOCUS12786</name>
</gene>
<protein>
    <submittedName>
        <fullName evidence="2">Uncharacterized protein</fullName>
    </submittedName>
</protein>
<organism evidence="2 3">
    <name type="scientific">Pleuronectes platessa</name>
    <name type="common">European plaice</name>
    <dbReference type="NCBI Taxonomy" id="8262"/>
    <lineage>
        <taxon>Eukaryota</taxon>
        <taxon>Metazoa</taxon>
        <taxon>Chordata</taxon>
        <taxon>Craniata</taxon>
        <taxon>Vertebrata</taxon>
        <taxon>Euteleostomi</taxon>
        <taxon>Actinopterygii</taxon>
        <taxon>Neopterygii</taxon>
        <taxon>Teleostei</taxon>
        <taxon>Neoteleostei</taxon>
        <taxon>Acanthomorphata</taxon>
        <taxon>Carangaria</taxon>
        <taxon>Pleuronectiformes</taxon>
        <taxon>Pleuronectoidei</taxon>
        <taxon>Pleuronectidae</taxon>
        <taxon>Pleuronectes</taxon>
    </lineage>
</organism>
<accession>A0A9N7U7J3</accession>
<evidence type="ECO:0000256" key="1">
    <source>
        <dbReference type="SAM" id="MobiDB-lite"/>
    </source>
</evidence>
<dbReference type="EMBL" id="CADEAL010000759">
    <property type="protein sequence ID" value="CAB1424858.1"/>
    <property type="molecule type" value="Genomic_DNA"/>
</dbReference>
<name>A0A9N7U7J3_PLEPL</name>
<feature type="region of interest" description="Disordered" evidence="1">
    <location>
        <begin position="32"/>
        <end position="68"/>
    </location>
</feature>
<dbReference type="AlphaFoldDB" id="A0A9N7U7J3"/>
<dbReference type="Proteomes" id="UP001153269">
    <property type="component" value="Unassembled WGS sequence"/>
</dbReference>
<keyword evidence="3" id="KW-1185">Reference proteome</keyword>
<sequence>MSGRQSQPKTSLHMLKKSRLTKARTCKAVLVEKNTKSRSRDHLLADVPPVQASEAPAESAPVPIPRRRVPAEAPPVQASEVLAVPILGPVLAVTPDPAPRPGQRSVPFALPLCGHGAFLPSLRTLTLRVHDTALPSLRTLSLSGSGVHNPCTSTA</sequence>